<protein>
    <submittedName>
        <fullName evidence="1">Uncharacterized protein</fullName>
    </submittedName>
</protein>
<sequence length="37" mass="3727">PQAPDHDLSLVLDAVVGRVLGVLRQGAAASVQNLSCG</sequence>
<dbReference type="AlphaFoldDB" id="A0A382YIM6"/>
<reference evidence="1" key="1">
    <citation type="submission" date="2018-05" db="EMBL/GenBank/DDBJ databases">
        <authorList>
            <person name="Lanie J.A."/>
            <person name="Ng W.-L."/>
            <person name="Kazmierczak K.M."/>
            <person name="Andrzejewski T.M."/>
            <person name="Davidsen T.M."/>
            <person name="Wayne K.J."/>
            <person name="Tettelin H."/>
            <person name="Glass J.I."/>
            <person name="Rusch D."/>
            <person name="Podicherti R."/>
            <person name="Tsui H.-C.T."/>
            <person name="Winkler M.E."/>
        </authorList>
    </citation>
    <scope>NUCLEOTIDE SEQUENCE</scope>
</reference>
<accession>A0A382YIM6</accession>
<proteinExistence type="predicted"/>
<evidence type="ECO:0000313" key="1">
    <source>
        <dbReference type="EMBL" id="SVD82348.1"/>
    </source>
</evidence>
<name>A0A382YIM6_9ZZZZ</name>
<gene>
    <name evidence="1" type="ORF">METZ01_LOCUS435202</name>
</gene>
<organism evidence="1">
    <name type="scientific">marine metagenome</name>
    <dbReference type="NCBI Taxonomy" id="408172"/>
    <lineage>
        <taxon>unclassified sequences</taxon>
        <taxon>metagenomes</taxon>
        <taxon>ecological metagenomes</taxon>
    </lineage>
</organism>
<dbReference type="EMBL" id="UINC01175634">
    <property type="protein sequence ID" value="SVD82348.1"/>
    <property type="molecule type" value="Genomic_DNA"/>
</dbReference>
<feature type="non-terminal residue" evidence="1">
    <location>
        <position position="1"/>
    </location>
</feature>